<comment type="caution">
    <text evidence="9">The sequence shown here is derived from an EMBL/GenBank/DDBJ whole genome shotgun (WGS) entry which is preliminary data.</text>
</comment>
<evidence type="ECO:0000256" key="5">
    <source>
        <dbReference type="ARBA" id="ARBA00023163"/>
    </source>
</evidence>
<feature type="compositionally biased region" description="Polar residues" evidence="7">
    <location>
        <begin position="367"/>
        <end position="392"/>
    </location>
</feature>
<keyword evidence="4" id="KW-0238">DNA-binding</keyword>
<dbReference type="PROSITE" id="PS50864">
    <property type="entry name" value="SAND"/>
    <property type="match status" value="1"/>
</dbReference>
<feature type="compositionally biased region" description="Basic and acidic residues" evidence="7">
    <location>
        <begin position="402"/>
        <end position="413"/>
    </location>
</feature>
<dbReference type="Pfam" id="PF25892">
    <property type="entry name" value="Spe-44"/>
    <property type="match status" value="1"/>
</dbReference>
<keyword evidence="1" id="KW-0479">Metal-binding</keyword>
<keyword evidence="3" id="KW-0805">Transcription regulation</keyword>
<keyword evidence="10" id="KW-1185">Reference proteome</keyword>
<dbReference type="GO" id="GO:0003677">
    <property type="term" value="F:DNA binding"/>
    <property type="evidence" value="ECO:0007669"/>
    <property type="project" value="UniProtKB-KW"/>
</dbReference>
<keyword evidence="5" id="KW-0804">Transcription</keyword>
<evidence type="ECO:0000256" key="1">
    <source>
        <dbReference type="ARBA" id="ARBA00022723"/>
    </source>
</evidence>
<evidence type="ECO:0000313" key="10">
    <source>
        <dbReference type="Proteomes" id="UP001152747"/>
    </source>
</evidence>
<keyword evidence="2" id="KW-0862">Zinc</keyword>
<evidence type="ECO:0000313" key="9">
    <source>
        <dbReference type="EMBL" id="CAI5442731.1"/>
    </source>
</evidence>
<keyword evidence="6" id="KW-0539">Nucleus</keyword>
<evidence type="ECO:0000256" key="3">
    <source>
        <dbReference type="ARBA" id="ARBA00023015"/>
    </source>
</evidence>
<reference evidence="9" key="1">
    <citation type="submission" date="2022-11" db="EMBL/GenBank/DDBJ databases">
        <authorList>
            <person name="Kikuchi T."/>
        </authorList>
    </citation>
    <scope>NUCLEOTIDE SEQUENCE</scope>
    <source>
        <strain evidence="9">PS1010</strain>
    </source>
</reference>
<evidence type="ECO:0000259" key="8">
    <source>
        <dbReference type="PROSITE" id="PS50864"/>
    </source>
</evidence>
<dbReference type="InterPro" id="IPR010919">
    <property type="entry name" value="SAND-like_dom_sf"/>
</dbReference>
<gene>
    <name evidence="9" type="ORF">CAMP_LOCUS5368</name>
</gene>
<dbReference type="Gene3D" id="3.10.390.10">
    <property type="entry name" value="SAND domain-like"/>
    <property type="match status" value="1"/>
</dbReference>
<proteinExistence type="predicted"/>
<dbReference type="AlphaFoldDB" id="A0A9P1IEM5"/>
<dbReference type="PANTHER" id="PTHR10417">
    <property type="entry name" value="GLUCOCORTICOID MODULATORY ELEMENT-BINDING PROTEIN"/>
    <property type="match status" value="1"/>
</dbReference>
<feature type="domain" description="SAND" evidence="8">
    <location>
        <begin position="50"/>
        <end position="135"/>
    </location>
</feature>
<dbReference type="PANTHER" id="PTHR10417:SF4">
    <property type="entry name" value="SAND DOMAIN-CONTAINING PROTEIN-RELATED"/>
    <property type="match status" value="1"/>
</dbReference>
<dbReference type="Proteomes" id="UP001152747">
    <property type="component" value="Unassembled WGS sequence"/>
</dbReference>
<dbReference type="Pfam" id="PF01342">
    <property type="entry name" value="SAND"/>
    <property type="match status" value="1"/>
</dbReference>
<feature type="region of interest" description="Disordered" evidence="7">
    <location>
        <begin position="367"/>
        <end position="413"/>
    </location>
</feature>
<name>A0A9P1IEM5_9PELO</name>
<accession>A0A9P1IEM5</accession>
<evidence type="ECO:0000256" key="6">
    <source>
        <dbReference type="ARBA" id="ARBA00023242"/>
    </source>
</evidence>
<organism evidence="9 10">
    <name type="scientific">Caenorhabditis angaria</name>
    <dbReference type="NCBI Taxonomy" id="860376"/>
    <lineage>
        <taxon>Eukaryota</taxon>
        <taxon>Metazoa</taxon>
        <taxon>Ecdysozoa</taxon>
        <taxon>Nematoda</taxon>
        <taxon>Chromadorea</taxon>
        <taxon>Rhabditida</taxon>
        <taxon>Rhabditina</taxon>
        <taxon>Rhabditomorpha</taxon>
        <taxon>Rhabditoidea</taxon>
        <taxon>Rhabditidae</taxon>
        <taxon>Peloderinae</taxon>
        <taxon>Caenorhabditis</taxon>
    </lineage>
</organism>
<sequence length="413" mass="46046">MSGESVVNQNAIIQESEEASMNLYSESKIVYQIMYPITNEAQIYTRPVVPIQIPIPDDPSAQTIPVSCGNVIGKMHLQLFICPGIHQPCIEHGNELLTPKQFTVRADKAKQKDWKASIRIGKSSLRVHMEAHTIDFHDHANCCSGKCQSRNYVNNMHEKAEEIEFKKAKRSAESIQLRNELQVLSGNGDSQISENVNMDEQIDVPGVPDSSAVLREKKNRGRPRGSVNKSRIKVEKVTEQIFNNLPVDDVLLGTSLSEIQNAPTPAGCTPFSDIMECLKNDPKHFWEQMHSTGVISHFCDDIIVSAINLKQAILTQSELNTNTANSLTRSAFSFGIQSMIVQRVQAIEKSVVQQQKHREMLIDMMQSNHNNNNTGCSTESSYPTDSQESSSCAPPESTMHNDLIENVKTENSP</sequence>
<evidence type="ECO:0000256" key="7">
    <source>
        <dbReference type="SAM" id="MobiDB-lite"/>
    </source>
</evidence>
<dbReference type="OrthoDB" id="5792412at2759"/>
<dbReference type="SUPFAM" id="SSF63763">
    <property type="entry name" value="SAND domain-like"/>
    <property type="match status" value="1"/>
</dbReference>
<evidence type="ECO:0000256" key="4">
    <source>
        <dbReference type="ARBA" id="ARBA00023125"/>
    </source>
</evidence>
<protein>
    <recommendedName>
        <fullName evidence="8">SAND domain-containing protein</fullName>
    </recommendedName>
</protein>
<dbReference type="GO" id="GO:0046872">
    <property type="term" value="F:metal ion binding"/>
    <property type="evidence" value="ECO:0007669"/>
    <property type="project" value="UniProtKB-KW"/>
</dbReference>
<dbReference type="EMBL" id="CANHGI010000002">
    <property type="protein sequence ID" value="CAI5442731.1"/>
    <property type="molecule type" value="Genomic_DNA"/>
</dbReference>
<evidence type="ECO:0000256" key="2">
    <source>
        <dbReference type="ARBA" id="ARBA00022833"/>
    </source>
</evidence>
<dbReference type="SMART" id="SM00258">
    <property type="entry name" value="SAND"/>
    <property type="match status" value="1"/>
</dbReference>
<dbReference type="InterPro" id="IPR059099">
    <property type="entry name" value="GMEB1/2/Spe-44_dom"/>
</dbReference>
<dbReference type="InterPro" id="IPR000770">
    <property type="entry name" value="SAND_dom"/>
</dbReference>